<organism evidence="1 2">
    <name type="scientific">Araneus ventricosus</name>
    <name type="common">Orbweaver spider</name>
    <name type="synonym">Epeira ventricosa</name>
    <dbReference type="NCBI Taxonomy" id="182803"/>
    <lineage>
        <taxon>Eukaryota</taxon>
        <taxon>Metazoa</taxon>
        <taxon>Ecdysozoa</taxon>
        <taxon>Arthropoda</taxon>
        <taxon>Chelicerata</taxon>
        <taxon>Arachnida</taxon>
        <taxon>Araneae</taxon>
        <taxon>Araneomorphae</taxon>
        <taxon>Entelegynae</taxon>
        <taxon>Araneoidea</taxon>
        <taxon>Araneidae</taxon>
        <taxon>Araneus</taxon>
    </lineage>
</organism>
<dbReference type="EMBL" id="BGPR01000002">
    <property type="protein sequence ID" value="GBL72779.1"/>
    <property type="molecule type" value="Genomic_DNA"/>
</dbReference>
<keyword evidence="2" id="KW-1185">Reference proteome</keyword>
<dbReference type="Proteomes" id="UP000499080">
    <property type="component" value="Unassembled WGS sequence"/>
</dbReference>
<evidence type="ECO:0000313" key="2">
    <source>
        <dbReference type="Proteomes" id="UP000499080"/>
    </source>
</evidence>
<gene>
    <name evidence="1" type="ORF">AVEN_127996_1</name>
</gene>
<comment type="caution">
    <text evidence="1">The sequence shown here is derived from an EMBL/GenBank/DDBJ whole genome shotgun (WGS) entry which is preliminary data.</text>
</comment>
<dbReference type="AlphaFoldDB" id="A0A4Y2A081"/>
<reference evidence="1 2" key="1">
    <citation type="journal article" date="2019" name="Sci. Rep.">
        <title>Orb-weaving spider Araneus ventricosus genome elucidates the spidroin gene catalogue.</title>
        <authorList>
            <person name="Kono N."/>
            <person name="Nakamura H."/>
            <person name="Ohtoshi R."/>
            <person name="Moran D.A.P."/>
            <person name="Shinohara A."/>
            <person name="Yoshida Y."/>
            <person name="Fujiwara M."/>
            <person name="Mori M."/>
            <person name="Tomita M."/>
            <person name="Arakawa K."/>
        </authorList>
    </citation>
    <scope>NUCLEOTIDE SEQUENCE [LARGE SCALE GENOMIC DNA]</scope>
</reference>
<sequence length="127" mass="15486">MIKGDRTVFLWQSWRHDHWLMIKSDRTIFLWQSWRHDHWLMILSDRTSYMSRSEDLWLELGYFLIFLQLLECRISCNDRRTAISVRVHHAPQYMDFMFGKFHDLSPLASRTRKMQIIPSANGFPLRL</sequence>
<proteinExistence type="predicted"/>
<evidence type="ECO:0000313" key="1">
    <source>
        <dbReference type="EMBL" id="GBL72779.1"/>
    </source>
</evidence>
<protein>
    <submittedName>
        <fullName evidence="1">Uncharacterized protein</fullName>
    </submittedName>
</protein>
<name>A0A4Y2A081_ARAVE</name>
<accession>A0A4Y2A081</accession>